<organism evidence="3 4">
    <name type="scientific">Lentinus tigrinus ALCF2SS1-6</name>
    <dbReference type="NCBI Taxonomy" id="1328759"/>
    <lineage>
        <taxon>Eukaryota</taxon>
        <taxon>Fungi</taxon>
        <taxon>Dikarya</taxon>
        <taxon>Basidiomycota</taxon>
        <taxon>Agaricomycotina</taxon>
        <taxon>Agaricomycetes</taxon>
        <taxon>Polyporales</taxon>
        <taxon>Polyporaceae</taxon>
        <taxon>Lentinus</taxon>
    </lineage>
</organism>
<feature type="domain" description="CID" evidence="2">
    <location>
        <begin position="2"/>
        <end position="151"/>
    </location>
</feature>
<dbReference type="InterPro" id="IPR042326">
    <property type="entry name" value="Ctk3"/>
</dbReference>
<dbReference type="GO" id="GO:0032786">
    <property type="term" value="P:positive regulation of DNA-templated transcription, elongation"/>
    <property type="evidence" value="ECO:0007669"/>
    <property type="project" value="InterPro"/>
</dbReference>
<dbReference type="PANTHER" id="PTHR28291">
    <property type="entry name" value="CTD KINASE SUBUNIT GAMMA"/>
    <property type="match status" value="1"/>
</dbReference>
<evidence type="ECO:0000313" key="3">
    <source>
        <dbReference type="EMBL" id="RPD58067.1"/>
    </source>
</evidence>
<dbReference type="PROSITE" id="PS51391">
    <property type="entry name" value="CID"/>
    <property type="match status" value="1"/>
</dbReference>
<feature type="compositionally biased region" description="Acidic residues" evidence="1">
    <location>
        <begin position="244"/>
        <end position="259"/>
    </location>
</feature>
<dbReference type="InterPro" id="IPR024638">
    <property type="entry name" value="Ctk3_N"/>
</dbReference>
<feature type="region of interest" description="Disordered" evidence="1">
    <location>
        <begin position="244"/>
        <end position="278"/>
    </location>
</feature>
<dbReference type="EMBL" id="ML122277">
    <property type="protein sequence ID" value="RPD58067.1"/>
    <property type="molecule type" value="Genomic_DNA"/>
</dbReference>
<evidence type="ECO:0000256" key="1">
    <source>
        <dbReference type="SAM" id="MobiDB-lite"/>
    </source>
</evidence>
<dbReference type="Gene3D" id="1.25.40.90">
    <property type="match status" value="1"/>
</dbReference>
<dbReference type="Pfam" id="PF12243">
    <property type="entry name" value="CTK3"/>
    <property type="match status" value="1"/>
</dbReference>
<gene>
    <name evidence="3" type="ORF">L227DRAFT_577427</name>
</gene>
<feature type="region of interest" description="Disordered" evidence="1">
    <location>
        <begin position="155"/>
        <end position="189"/>
    </location>
</feature>
<feature type="compositionally biased region" description="Acidic residues" evidence="1">
    <location>
        <begin position="269"/>
        <end position="278"/>
    </location>
</feature>
<sequence length="278" mass="31003">MDPFEVRMQFLALLRRLDASQQSIKKIVGYALKYFSSCGEDLWDCIIEECQKGTLNNRINILYLLDSLCETCLLAKPPTGATGRDKGQASSSYVDYVSRDLNKLVDYVVPPGQQGMPNFMSAVQVLESWRTKRVIEPQKLDEVLSKLDSRRATASLPSASSSSATSGSNAPLATFDPQEIKKRMEEDRERHKRLRERRWVQPISHNLPTAVPPLASFLPLTDDGDGAAELTLDIEFENEWEATSDWNEDDEEAVAEENELCFSGTGGGDEGDDAMDLS</sequence>
<dbReference type="OrthoDB" id="21266at2759"/>
<feature type="compositionally biased region" description="Basic and acidic residues" evidence="1">
    <location>
        <begin position="178"/>
        <end position="189"/>
    </location>
</feature>
<dbReference type="Proteomes" id="UP000313359">
    <property type="component" value="Unassembled WGS sequence"/>
</dbReference>
<protein>
    <recommendedName>
        <fullName evidence="2">CID domain-containing protein</fullName>
    </recommendedName>
</protein>
<accession>A0A5C2S3K8</accession>
<evidence type="ECO:0000313" key="4">
    <source>
        <dbReference type="Proteomes" id="UP000313359"/>
    </source>
</evidence>
<evidence type="ECO:0000259" key="2">
    <source>
        <dbReference type="PROSITE" id="PS51391"/>
    </source>
</evidence>
<keyword evidence="4" id="KW-1185">Reference proteome</keyword>
<dbReference type="Pfam" id="PF12350">
    <property type="entry name" value="CTK3_C"/>
    <property type="match status" value="1"/>
</dbReference>
<dbReference type="GO" id="GO:0045943">
    <property type="term" value="P:positive regulation of transcription by RNA polymerase I"/>
    <property type="evidence" value="ECO:0007669"/>
    <property type="project" value="TreeGrafter"/>
</dbReference>
<dbReference type="InterPro" id="IPR006569">
    <property type="entry name" value="CID_dom"/>
</dbReference>
<dbReference type="STRING" id="1328759.A0A5C2S3K8"/>
<proteinExistence type="predicted"/>
<dbReference type="InterPro" id="IPR024637">
    <property type="entry name" value="Ctk3_C"/>
</dbReference>
<feature type="compositionally biased region" description="Low complexity" evidence="1">
    <location>
        <begin position="155"/>
        <end position="172"/>
    </location>
</feature>
<reference evidence="3" key="1">
    <citation type="journal article" date="2018" name="Genome Biol. Evol.">
        <title>Genomics and development of Lentinus tigrinus, a white-rot wood-decaying mushroom with dimorphic fruiting bodies.</title>
        <authorList>
            <person name="Wu B."/>
            <person name="Xu Z."/>
            <person name="Knudson A."/>
            <person name="Carlson A."/>
            <person name="Chen N."/>
            <person name="Kovaka S."/>
            <person name="LaButti K."/>
            <person name="Lipzen A."/>
            <person name="Pennachio C."/>
            <person name="Riley R."/>
            <person name="Schakwitz W."/>
            <person name="Umezawa K."/>
            <person name="Ohm R.A."/>
            <person name="Grigoriev I.V."/>
            <person name="Nagy L.G."/>
            <person name="Gibbons J."/>
            <person name="Hibbett D."/>
        </authorList>
    </citation>
    <scope>NUCLEOTIDE SEQUENCE [LARGE SCALE GENOMIC DNA]</scope>
    <source>
        <strain evidence="3">ALCF2SS1-6</strain>
    </source>
</reference>
<dbReference type="GO" id="GO:0070692">
    <property type="term" value="C:CTDK-1 complex"/>
    <property type="evidence" value="ECO:0007669"/>
    <property type="project" value="InterPro"/>
</dbReference>
<dbReference type="AlphaFoldDB" id="A0A5C2S3K8"/>
<dbReference type="PANTHER" id="PTHR28291:SF1">
    <property type="entry name" value="CTD KINASE SUBUNIT GAMMA"/>
    <property type="match status" value="1"/>
</dbReference>
<name>A0A5C2S3K8_9APHY</name>
<dbReference type="InterPro" id="IPR008942">
    <property type="entry name" value="ENTH_VHS"/>
</dbReference>